<comment type="caution">
    <text evidence="1">The sequence shown here is derived from an EMBL/GenBank/DDBJ whole genome shotgun (WGS) entry which is preliminary data.</text>
</comment>
<reference evidence="1" key="1">
    <citation type="journal article" date="2014" name="Front. Microbiol.">
        <title>High frequency of phylogenetically diverse reductive dehalogenase-homologous genes in deep subseafloor sedimentary metagenomes.</title>
        <authorList>
            <person name="Kawai M."/>
            <person name="Futagami T."/>
            <person name="Toyoda A."/>
            <person name="Takaki Y."/>
            <person name="Nishi S."/>
            <person name="Hori S."/>
            <person name="Arai W."/>
            <person name="Tsubouchi T."/>
            <person name="Morono Y."/>
            <person name="Uchiyama I."/>
            <person name="Ito T."/>
            <person name="Fujiyama A."/>
            <person name="Inagaki F."/>
            <person name="Takami H."/>
        </authorList>
    </citation>
    <scope>NUCLEOTIDE SEQUENCE</scope>
    <source>
        <strain evidence="1">Expedition CK06-06</strain>
    </source>
</reference>
<gene>
    <name evidence="1" type="ORF">S12H4_11620</name>
</gene>
<sequence>MKILLVKPPKSQKVFTFSRSEPLELEYLASAVKEHEVKILDMRIDRDLMKRLEQFRPFFLQALSWPVDKV</sequence>
<name>X1SPR5_9ZZZZ</name>
<protein>
    <submittedName>
        <fullName evidence="1">Uncharacterized protein</fullName>
    </submittedName>
</protein>
<accession>X1SPR5</accession>
<organism evidence="1">
    <name type="scientific">marine sediment metagenome</name>
    <dbReference type="NCBI Taxonomy" id="412755"/>
    <lineage>
        <taxon>unclassified sequences</taxon>
        <taxon>metagenomes</taxon>
        <taxon>ecological metagenomes</taxon>
    </lineage>
</organism>
<dbReference type="AlphaFoldDB" id="X1SPR5"/>
<proteinExistence type="predicted"/>
<dbReference type="EMBL" id="BARW01005268">
    <property type="protein sequence ID" value="GAI77350.1"/>
    <property type="molecule type" value="Genomic_DNA"/>
</dbReference>
<evidence type="ECO:0000313" key="1">
    <source>
        <dbReference type="EMBL" id="GAI77350.1"/>
    </source>
</evidence>
<feature type="non-terminal residue" evidence="1">
    <location>
        <position position="70"/>
    </location>
</feature>